<gene>
    <name evidence="1" type="ORF">Vadar_002464</name>
</gene>
<sequence length="264" mass="30214">MALGAVTVLKRAGPYYILKPTTLVDRDDLLHAGPWNIHGALLLLRPWLPDVPLHHLDFSTADMWVQMHSAPLEYMTPAMAARLGSLLGTVISIDRGTILQQNMEYMRVRVQIPIRKPLIPGALLRAENGNPIWIQFGYERVFKVCYHCGCVGHLNHRCPYSFHQAGLTIRNRIHEAAYVPDGAFWIAEGRPLYTRAIKAYKNSNHNRTTRLEILWAQDEQRRVIETENSQGIRTIYFVRNQEFSSSEDDPTEPSMDEGDDNHFP</sequence>
<evidence type="ECO:0000313" key="2">
    <source>
        <dbReference type="Proteomes" id="UP000828048"/>
    </source>
</evidence>
<accession>A0ACB7YTI3</accession>
<proteinExistence type="predicted"/>
<keyword evidence="2" id="KW-1185">Reference proteome</keyword>
<dbReference type="Proteomes" id="UP000828048">
    <property type="component" value="Chromosome 3"/>
</dbReference>
<comment type="caution">
    <text evidence="1">The sequence shown here is derived from an EMBL/GenBank/DDBJ whole genome shotgun (WGS) entry which is preliminary data.</text>
</comment>
<dbReference type="EMBL" id="CM037153">
    <property type="protein sequence ID" value="KAH7856524.1"/>
    <property type="molecule type" value="Genomic_DNA"/>
</dbReference>
<organism evidence="1 2">
    <name type="scientific">Vaccinium darrowii</name>
    <dbReference type="NCBI Taxonomy" id="229202"/>
    <lineage>
        <taxon>Eukaryota</taxon>
        <taxon>Viridiplantae</taxon>
        <taxon>Streptophyta</taxon>
        <taxon>Embryophyta</taxon>
        <taxon>Tracheophyta</taxon>
        <taxon>Spermatophyta</taxon>
        <taxon>Magnoliopsida</taxon>
        <taxon>eudicotyledons</taxon>
        <taxon>Gunneridae</taxon>
        <taxon>Pentapetalae</taxon>
        <taxon>asterids</taxon>
        <taxon>Ericales</taxon>
        <taxon>Ericaceae</taxon>
        <taxon>Vaccinioideae</taxon>
        <taxon>Vaccinieae</taxon>
        <taxon>Vaccinium</taxon>
    </lineage>
</organism>
<reference evidence="1 2" key="1">
    <citation type="journal article" date="2021" name="Hortic Res">
        <title>High-quality reference genome and annotation aids understanding of berry development for evergreen blueberry (Vaccinium darrowii).</title>
        <authorList>
            <person name="Yu J."/>
            <person name="Hulse-Kemp A.M."/>
            <person name="Babiker E."/>
            <person name="Staton M."/>
        </authorList>
    </citation>
    <scope>NUCLEOTIDE SEQUENCE [LARGE SCALE GENOMIC DNA]</scope>
    <source>
        <strain evidence="2">cv. NJ 8807/NJ 8810</strain>
        <tissue evidence="1">Young leaf</tissue>
    </source>
</reference>
<evidence type="ECO:0000313" key="1">
    <source>
        <dbReference type="EMBL" id="KAH7856524.1"/>
    </source>
</evidence>
<protein>
    <submittedName>
        <fullName evidence="1">Uncharacterized protein</fullName>
    </submittedName>
</protein>
<name>A0ACB7YTI3_9ERIC</name>